<gene>
    <name evidence="1" type="ORF">ESZ26_06995</name>
    <name evidence="2" type="ORF">ESZ27_05755</name>
</gene>
<accession>A0A5C6QK68</accession>
<dbReference type="EMBL" id="VOLR01000008">
    <property type="protein sequence ID" value="TWX60942.1"/>
    <property type="molecule type" value="Genomic_DNA"/>
</dbReference>
<protein>
    <submittedName>
        <fullName evidence="2">Uncharacterized protein</fullName>
    </submittedName>
</protein>
<evidence type="ECO:0000313" key="3">
    <source>
        <dbReference type="Proteomes" id="UP000321525"/>
    </source>
</evidence>
<name>A0A5C6QK68_9GAMM</name>
<dbReference type="EMBL" id="VOLQ01000008">
    <property type="protein sequence ID" value="TWX69241.1"/>
    <property type="molecule type" value="Genomic_DNA"/>
</dbReference>
<reference evidence="2 4" key="1">
    <citation type="submission" date="2019-07" db="EMBL/GenBank/DDBJ databases">
        <title>Genomes of sea-ice associated Colwellia species.</title>
        <authorList>
            <person name="Bowman J.P."/>
        </authorList>
    </citation>
    <scope>NUCLEOTIDE SEQUENCE [LARGE SCALE GENOMIC DNA]</scope>
    <source>
        <strain evidence="1 3">ACAM 607</strain>
        <strain evidence="2 4">IC036</strain>
    </source>
</reference>
<dbReference type="AlphaFoldDB" id="A0A5C6QK68"/>
<evidence type="ECO:0000313" key="1">
    <source>
        <dbReference type="EMBL" id="TWX60942.1"/>
    </source>
</evidence>
<dbReference type="Proteomes" id="UP000321525">
    <property type="component" value="Unassembled WGS sequence"/>
</dbReference>
<organism evidence="2 4">
    <name type="scientific">Colwellia hornerae</name>
    <dbReference type="NCBI Taxonomy" id="89402"/>
    <lineage>
        <taxon>Bacteria</taxon>
        <taxon>Pseudomonadati</taxon>
        <taxon>Pseudomonadota</taxon>
        <taxon>Gammaproteobacteria</taxon>
        <taxon>Alteromonadales</taxon>
        <taxon>Colwelliaceae</taxon>
        <taxon>Colwellia</taxon>
    </lineage>
</organism>
<dbReference type="Proteomes" id="UP000321917">
    <property type="component" value="Unassembled WGS sequence"/>
</dbReference>
<keyword evidence="3" id="KW-1185">Reference proteome</keyword>
<sequence length="28" mass="3622">MWSRRNWPNRVSNRTFWSIYITRVRLLL</sequence>
<evidence type="ECO:0000313" key="2">
    <source>
        <dbReference type="EMBL" id="TWX69241.1"/>
    </source>
</evidence>
<proteinExistence type="predicted"/>
<evidence type="ECO:0000313" key="4">
    <source>
        <dbReference type="Proteomes" id="UP000321917"/>
    </source>
</evidence>
<comment type="caution">
    <text evidence="2">The sequence shown here is derived from an EMBL/GenBank/DDBJ whole genome shotgun (WGS) entry which is preliminary data.</text>
</comment>